<dbReference type="PANTHER" id="PTHR13297:SF5">
    <property type="entry name" value="TBC1 DOMAIN FAMILY MEMBER 23"/>
    <property type="match status" value="1"/>
</dbReference>
<accession>F0W5J2</accession>
<dbReference type="PROSITE" id="PS50106">
    <property type="entry name" value="PDZ"/>
    <property type="match status" value="1"/>
</dbReference>
<feature type="compositionally biased region" description="Basic and acidic residues" evidence="5">
    <location>
        <begin position="1141"/>
        <end position="1151"/>
    </location>
</feature>
<reference evidence="10" key="1">
    <citation type="journal article" date="2011" name="PLoS Biol.">
        <title>Gene gain and loss during evolution of obligate parasitism in the white rust pathogen of Arabidopsis thaliana.</title>
        <authorList>
            <person name="Kemen E."/>
            <person name="Gardiner A."/>
            <person name="Schultz-Larsen T."/>
            <person name="Kemen A.C."/>
            <person name="Balmuth A.L."/>
            <person name="Robert-Seilaniantz A."/>
            <person name="Bailey K."/>
            <person name="Holub E."/>
            <person name="Studholme D.J."/>
            <person name="Maclean D."/>
            <person name="Jones J.D."/>
        </authorList>
    </citation>
    <scope>NUCLEOTIDE SEQUENCE</scope>
</reference>
<evidence type="ECO:0000256" key="4">
    <source>
        <dbReference type="ARBA" id="ARBA00023034"/>
    </source>
</evidence>
<dbReference type="Pfam" id="PF00566">
    <property type="entry name" value="RabGAP-TBC"/>
    <property type="match status" value="1"/>
</dbReference>
<dbReference type="CDD" id="cd00136">
    <property type="entry name" value="PDZ_canonical"/>
    <property type="match status" value="1"/>
</dbReference>
<organism evidence="10">
    <name type="scientific">Albugo laibachii Nc14</name>
    <dbReference type="NCBI Taxonomy" id="890382"/>
    <lineage>
        <taxon>Eukaryota</taxon>
        <taxon>Sar</taxon>
        <taxon>Stramenopiles</taxon>
        <taxon>Oomycota</taxon>
        <taxon>Peronosporomycetes</taxon>
        <taxon>Albuginales</taxon>
        <taxon>Albuginaceae</taxon>
        <taxon>Albugo</taxon>
    </lineage>
</organism>
<dbReference type="InterPro" id="IPR036034">
    <property type="entry name" value="PDZ_sf"/>
</dbReference>
<dbReference type="SMART" id="SM00164">
    <property type="entry name" value="TBC"/>
    <property type="match status" value="1"/>
</dbReference>
<dbReference type="InterPro" id="IPR039755">
    <property type="entry name" value="TBC1D23"/>
</dbReference>
<dbReference type="Gene3D" id="1.10.8.270">
    <property type="entry name" value="putative rabgap domain of human tbc1 domain family member 14 like domains"/>
    <property type="match status" value="1"/>
</dbReference>
<dbReference type="InterPro" id="IPR001763">
    <property type="entry name" value="Rhodanese-like_dom"/>
</dbReference>
<dbReference type="SUPFAM" id="SSF49265">
    <property type="entry name" value="Fibronectin type III"/>
    <property type="match status" value="1"/>
</dbReference>
<dbReference type="GO" id="GO:0005829">
    <property type="term" value="C:cytosol"/>
    <property type="evidence" value="ECO:0007669"/>
    <property type="project" value="GOC"/>
</dbReference>
<dbReference type="Pfam" id="PF00595">
    <property type="entry name" value="PDZ"/>
    <property type="match status" value="1"/>
</dbReference>
<feature type="domain" description="Rhodanese" evidence="8">
    <location>
        <begin position="583"/>
        <end position="615"/>
    </location>
</feature>
<name>F0W5J2_9STRA</name>
<dbReference type="GO" id="GO:0099041">
    <property type="term" value="P:vesicle tethering to Golgi"/>
    <property type="evidence" value="ECO:0007669"/>
    <property type="project" value="TreeGrafter"/>
</dbReference>
<dbReference type="InterPro" id="IPR001478">
    <property type="entry name" value="PDZ"/>
</dbReference>
<feature type="region of interest" description="Disordered" evidence="5">
    <location>
        <begin position="1124"/>
        <end position="1152"/>
    </location>
</feature>
<dbReference type="AlphaFoldDB" id="F0W5J2"/>
<comment type="subcellular location">
    <subcellularLocation>
        <location evidence="1">Golgi apparatus</location>
        <location evidence="1">trans-Golgi network</location>
    </subcellularLocation>
</comment>
<feature type="domain" description="Rab-GAP TBC" evidence="6">
    <location>
        <begin position="94"/>
        <end position="302"/>
    </location>
</feature>
<dbReference type="Gene3D" id="2.60.40.10">
    <property type="entry name" value="Immunoglobulins"/>
    <property type="match status" value="1"/>
</dbReference>
<dbReference type="PANTHER" id="PTHR13297">
    <property type="entry name" value="TBC1 DOMAIN FAMILY MEMBER 23-RELATED"/>
    <property type="match status" value="1"/>
</dbReference>
<dbReference type="SUPFAM" id="SSF50156">
    <property type="entry name" value="PDZ domain-like"/>
    <property type="match status" value="1"/>
</dbReference>
<dbReference type="InterPro" id="IPR003961">
    <property type="entry name" value="FN3_dom"/>
</dbReference>
<evidence type="ECO:0000256" key="2">
    <source>
        <dbReference type="ARBA" id="ARBA00014207"/>
    </source>
</evidence>
<keyword evidence="4" id="KW-0333">Golgi apparatus</keyword>
<protein>
    <recommendedName>
        <fullName evidence="2">TBC1 domain family member 23</fullName>
    </recommendedName>
</protein>
<feature type="compositionally biased region" description="Basic and acidic residues" evidence="5">
    <location>
        <begin position="650"/>
        <end position="660"/>
    </location>
</feature>
<dbReference type="SMART" id="SM00228">
    <property type="entry name" value="PDZ"/>
    <property type="match status" value="1"/>
</dbReference>
<dbReference type="InterPro" id="IPR036116">
    <property type="entry name" value="FN3_sf"/>
</dbReference>
<dbReference type="GO" id="GO:0042147">
    <property type="term" value="P:retrograde transport, endosome to Golgi"/>
    <property type="evidence" value="ECO:0007669"/>
    <property type="project" value="InterPro"/>
</dbReference>
<sequence>MTQCQVEHETCKIASHSLETESDSHSTFQTNDLSIFASVAELSLENGNTPDSFVEQIQKELSKRRPDPFVLSVLCRSLLLTEEERTDRTYCDTFIPDTLRPQLWAALLGVRFKERMHLDQSIAQVEEDLDNQKVILGDATRTRAQDARFRDPGCSDSLTRILTYYCKAKGIRYKQGMNEVLAPFLMLQQQLSQAHVNGQRKESETLDSEMIYSEGVLYQCFYAMIERFLPHTFQDEEFHSLQCSLQLYRLLLLYHDPELCQFLDQHDMSPEIYLTPWFMTLFARNLERCMIFTLWDFFLIQSDPALLQFIAVLLVCDAREELIQTDLASLPQALSSIKFRSIQHVKSICLRARVCMDERTPVSFKTELKKACFSQSQSQPSLGSYFCATCLHISSEELISNWSRRTSDRKKELGRGISGSLPTKINYVVFDCRISEDYEKCHLSSSQHIDPKIVSEPERLSALLKGFDAMKGCHFCFVGPAKSNALNANSESASFLLRSTAMSISSRVTSSIARLRPRRSSQAEVVESYSELEDFSMTVDEQGRKQSSLPSNDCDAVELSKTDSHSIHESIDTAYSEHIVVIRIALMFLQKGFKHVSILEGGFDALQAQILSMDESLIDRLLVHSRHRNLSETLNLSHLPPNRASMFENKGRSQSEEYLDRPQTTSPMKQRAGRGFQKLTQGRRHVSHALTQGFQQFTAAAKDAVGGNPNVKARRHSSWMLSTDTTTAGSHESALRSFRIEEVVFHSGPLGILFQASPDSYRYQAMVDSLVPESQAYVSQQIQCGDILVAVNGKDLSGLTFFQNVERLKEATRPMVLRFQRPIDSDSESLPTLSETSIPSMLAPILVRASMHSLSIIWPKVSLPGIRYQLQYAFFVEGKAIPWDFVKVRESGAAYLEETTTNFLSEARHQGLTDKSFGTIGGLRPGQRLIFRVRCGNSSWGSYSPPSNVMHTLLGSSEEGETDPMDINSGHEDMEAPNSIFIAGENPDLIESGVFYFRILQSIRARTAPSPTATKLELVLKEGTIIKCSERYVAPGTSQIFVKLWQEDRSSDEFSRYSDDDTGAWAFENAPDGTLVLERLAEEAALASVCELEFSATLSNGSSQAFQHQAKALVTSLLTASGLKSPARKHSTGSGSDCDECNDHSDSEKPGKLAPPRILQVFAVSSTSLIVTWEPISDVGITMYQIQYAKNRLTALWRTVRDIVPADTLKHQISNLQAGTQYTIRIRGGNRSEWGAYSDVFDGCRTMSLDEERELGCGGGKEL</sequence>
<keyword evidence="3" id="KW-0217">Developmental protein</keyword>
<evidence type="ECO:0000313" key="10">
    <source>
        <dbReference type="EMBL" id="CCA16383.1"/>
    </source>
</evidence>
<proteinExistence type="predicted"/>
<evidence type="ECO:0000259" key="6">
    <source>
        <dbReference type="PROSITE" id="PS50086"/>
    </source>
</evidence>
<dbReference type="PROSITE" id="PS50853">
    <property type="entry name" value="FN3"/>
    <property type="match status" value="1"/>
</dbReference>
<dbReference type="SMART" id="SM00060">
    <property type="entry name" value="FN3"/>
    <property type="match status" value="2"/>
</dbReference>
<dbReference type="EMBL" id="FR824066">
    <property type="protein sequence ID" value="CCA16383.1"/>
    <property type="molecule type" value="Genomic_DNA"/>
</dbReference>
<reference evidence="10" key="2">
    <citation type="submission" date="2011-02" db="EMBL/GenBank/DDBJ databases">
        <authorList>
            <person name="MacLean D."/>
        </authorList>
    </citation>
    <scope>NUCLEOTIDE SEQUENCE</scope>
</reference>
<dbReference type="PROSITE" id="PS50206">
    <property type="entry name" value="RHODANESE_3"/>
    <property type="match status" value="1"/>
</dbReference>
<evidence type="ECO:0000259" key="7">
    <source>
        <dbReference type="PROSITE" id="PS50106"/>
    </source>
</evidence>
<dbReference type="Gene3D" id="2.30.42.10">
    <property type="match status" value="1"/>
</dbReference>
<dbReference type="HOGENOM" id="CLU_002137_0_0_1"/>
<feature type="domain" description="PDZ" evidence="7">
    <location>
        <begin position="747"/>
        <end position="823"/>
    </location>
</feature>
<dbReference type="SUPFAM" id="SSF52821">
    <property type="entry name" value="Rhodanese/Cell cycle control phosphatase"/>
    <property type="match status" value="1"/>
</dbReference>
<dbReference type="InterPro" id="IPR013783">
    <property type="entry name" value="Ig-like_fold"/>
</dbReference>
<evidence type="ECO:0000256" key="3">
    <source>
        <dbReference type="ARBA" id="ARBA00022473"/>
    </source>
</evidence>
<evidence type="ECO:0000259" key="9">
    <source>
        <dbReference type="PROSITE" id="PS50853"/>
    </source>
</evidence>
<dbReference type="Gene3D" id="1.10.472.80">
    <property type="entry name" value="Ypt/Rab-GAP domain of gyp1p, domain 3"/>
    <property type="match status" value="1"/>
</dbReference>
<dbReference type="PROSITE" id="PS50086">
    <property type="entry name" value="TBC_RABGAP"/>
    <property type="match status" value="1"/>
</dbReference>
<dbReference type="InterPro" id="IPR035969">
    <property type="entry name" value="Rab-GAP_TBC_sf"/>
</dbReference>
<evidence type="ECO:0000256" key="1">
    <source>
        <dbReference type="ARBA" id="ARBA00004601"/>
    </source>
</evidence>
<dbReference type="InterPro" id="IPR000195">
    <property type="entry name" value="Rab-GAP-TBC_dom"/>
</dbReference>
<evidence type="ECO:0000256" key="5">
    <source>
        <dbReference type="SAM" id="MobiDB-lite"/>
    </source>
</evidence>
<feature type="region of interest" description="Disordered" evidence="5">
    <location>
        <begin position="650"/>
        <end position="673"/>
    </location>
</feature>
<dbReference type="GO" id="GO:0005802">
    <property type="term" value="C:trans-Golgi network"/>
    <property type="evidence" value="ECO:0007669"/>
    <property type="project" value="TreeGrafter"/>
</dbReference>
<evidence type="ECO:0000259" key="8">
    <source>
        <dbReference type="PROSITE" id="PS50206"/>
    </source>
</evidence>
<feature type="domain" description="Fibronectin type-III" evidence="9">
    <location>
        <begin position="1155"/>
        <end position="1249"/>
    </location>
</feature>
<dbReference type="SUPFAM" id="SSF47923">
    <property type="entry name" value="Ypt/Rab-GAP domain of gyp1p"/>
    <property type="match status" value="2"/>
</dbReference>
<dbReference type="CDD" id="cd00063">
    <property type="entry name" value="FN3"/>
    <property type="match status" value="1"/>
</dbReference>
<dbReference type="Pfam" id="PF00041">
    <property type="entry name" value="fn3"/>
    <property type="match status" value="1"/>
</dbReference>
<gene>
    <name evidence="10" type="primary">AlNc14C21G2157</name>
    <name evidence="10" type="ORF">ALNC14_025260</name>
</gene>
<dbReference type="InterPro" id="IPR036873">
    <property type="entry name" value="Rhodanese-like_dom_sf"/>
</dbReference>